<dbReference type="STRING" id="1798410.A3H63_00840"/>
<dbReference type="Proteomes" id="UP000176284">
    <property type="component" value="Unassembled WGS sequence"/>
</dbReference>
<proteinExistence type="predicted"/>
<gene>
    <name evidence="1" type="ORF">A3H63_00840</name>
</gene>
<dbReference type="AlphaFoldDB" id="A0A1G1ZSV3"/>
<name>A0A1G1ZSV3_9BACT</name>
<comment type="caution">
    <text evidence="1">The sequence shown here is derived from an EMBL/GenBank/DDBJ whole genome shotgun (WGS) entry which is preliminary data.</text>
</comment>
<sequence length="264" mass="28998">MSFIKALAAASIVSLAIAGSVFIVQKSNLSVTNPKPANNTADNNLVEPMALIEKITEQPSPLPASSDKNSGNLTNTLVNTIGKYLVQNNPSGPQIIGDQKKINVPSPETIAQDLLTEASKKFDLDQLRPTILEENLNLSNDSSKESLTGYILALNTIVVDESKKFPAGFFENQNVSMDTIDVLLGVYARTFDKIFKLSVPKPALSIHKKQLELIGAKKNIYQKFKEYEKDPITALLAVQSIEKFDQEFQLLSSDIKSFIKTNNI</sequence>
<accession>A0A1G1ZSV3</accession>
<reference evidence="1 2" key="1">
    <citation type="journal article" date="2016" name="Nat. Commun.">
        <title>Thousands of microbial genomes shed light on interconnected biogeochemical processes in an aquifer system.</title>
        <authorList>
            <person name="Anantharaman K."/>
            <person name="Brown C.T."/>
            <person name="Hug L.A."/>
            <person name="Sharon I."/>
            <person name="Castelle C.J."/>
            <person name="Probst A.J."/>
            <person name="Thomas B.C."/>
            <person name="Singh A."/>
            <person name="Wilkins M.J."/>
            <person name="Karaoz U."/>
            <person name="Brodie E.L."/>
            <person name="Williams K.H."/>
            <person name="Hubbard S.S."/>
            <person name="Banfield J.F."/>
        </authorList>
    </citation>
    <scope>NUCLEOTIDE SEQUENCE [LARGE SCALE GENOMIC DNA]</scope>
</reference>
<dbReference type="EMBL" id="MHJM01000022">
    <property type="protein sequence ID" value="OGY67555.1"/>
    <property type="molecule type" value="Genomic_DNA"/>
</dbReference>
<evidence type="ECO:0000313" key="2">
    <source>
        <dbReference type="Proteomes" id="UP000176284"/>
    </source>
</evidence>
<organism evidence="1 2">
    <name type="scientific">Candidatus Harrisonbacteria bacterium RIFCSPLOWO2_02_FULL_45_10c</name>
    <dbReference type="NCBI Taxonomy" id="1798410"/>
    <lineage>
        <taxon>Bacteria</taxon>
        <taxon>Candidatus Harrisoniibacteriota</taxon>
    </lineage>
</organism>
<evidence type="ECO:0000313" key="1">
    <source>
        <dbReference type="EMBL" id="OGY67555.1"/>
    </source>
</evidence>
<protein>
    <submittedName>
        <fullName evidence="1">Uncharacterized protein</fullName>
    </submittedName>
</protein>